<dbReference type="EMBL" id="FMZO01000002">
    <property type="protein sequence ID" value="SDC33112.1"/>
    <property type="molecule type" value="Genomic_DNA"/>
</dbReference>
<reference evidence="3" key="1">
    <citation type="submission" date="2016-10" db="EMBL/GenBank/DDBJ databases">
        <authorList>
            <person name="Varghese N."/>
            <person name="Submissions S."/>
        </authorList>
    </citation>
    <scope>NUCLEOTIDE SEQUENCE [LARGE SCALE GENOMIC DNA]</scope>
    <source>
        <strain evidence="3">DSM 25811 / CCM 8410 / LMG 26954 / E90</strain>
    </source>
</reference>
<dbReference type="STRING" id="1285928.SAMN04487894_10259"/>
<organism evidence="2 3">
    <name type="scientific">Niabella drilacis (strain DSM 25811 / CCM 8410 / CCUG 62505 / LMG 26954 / E90)</name>
    <dbReference type="NCBI Taxonomy" id="1285928"/>
    <lineage>
        <taxon>Bacteria</taxon>
        <taxon>Pseudomonadati</taxon>
        <taxon>Bacteroidota</taxon>
        <taxon>Chitinophagia</taxon>
        <taxon>Chitinophagales</taxon>
        <taxon>Chitinophagaceae</taxon>
        <taxon>Niabella</taxon>
    </lineage>
</organism>
<sequence>MSFYFRLQFRLLNRHIQDFGLSPLWGWLLGATGFFLFSWLLFSKTSFALYLYLLLAASWLLQLSNRKRADFLKVIFPAYTLRSIRMTENLIVVAPFVLFLLYRQYFLAALLLLPASLVLSFFHYSAVIRSAIPTPFGKKPFEFVTGFRQSLLFFLAAYLLAGIGIFVDNFHLCLFACGVNFLLILSFYTRPEPLFYLWSFAFTPAGFLKEKIKTALLHTTFLTFIPLAALLIAYPGKWWLIAGIQLLGYLYIIQVILVKYTAYPGEIPVIQTLIFLGSIFFPPLLLGLIPFFYSRSVNRLATYLT</sequence>
<dbReference type="Proteomes" id="UP000198757">
    <property type="component" value="Unassembled WGS sequence"/>
</dbReference>
<feature type="transmembrane region" description="Helical" evidence="1">
    <location>
        <begin position="215"/>
        <end position="234"/>
    </location>
</feature>
<keyword evidence="1" id="KW-1133">Transmembrane helix</keyword>
<keyword evidence="1" id="KW-0472">Membrane</keyword>
<evidence type="ECO:0000313" key="2">
    <source>
        <dbReference type="EMBL" id="SDC33112.1"/>
    </source>
</evidence>
<dbReference type="AlphaFoldDB" id="A0A1G6KPS0"/>
<feature type="transmembrane region" description="Helical" evidence="1">
    <location>
        <begin position="240"/>
        <end position="261"/>
    </location>
</feature>
<feature type="transmembrane region" description="Helical" evidence="1">
    <location>
        <begin position="86"/>
        <end position="105"/>
    </location>
</feature>
<protein>
    <submittedName>
        <fullName evidence="2">Uncharacterized protein</fullName>
    </submittedName>
</protein>
<keyword evidence="3" id="KW-1185">Reference proteome</keyword>
<feature type="transmembrane region" description="Helical" evidence="1">
    <location>
        <begin position="152"/>
        <end position="185"/>
    </location>
</feature>
<gene>
    <name evidence="2" type="ORF">SAMN04487894_10259</name>
</gene>
<proteinExistence type="predicted"/>
<evidence type="ECO:0000313" key="3">
    <source>
        <dbReference type="Proteomes" id="UP000198757"/>
    </source>
</evidence>
<feature type="transmembrane region" description="Helical" evidence="1">
    <location>
        <begin position="21"/>
        <end position="41"/>
    </location>
</feature>
<name>A0A1G6KPS0_NIADE</name>
<dbReference type="OrthoDB" id="793362at2"/>
<dbReference type="RefSeq" id="WP_090388696.1">
    <property type="nucleotide sequence ID" value="NZ_FMZO01000002.1"/>
</dbReference>
<feature type="transmembrane region" description="Helical" evidence="1">
    <location>
        <begin position="273"/>
        <end position="293"/>
    </location>
</feature>
<evidence type="ECO:0000256" key="1">
    <source>
        <dbReference type="SAM" id="Phobius"/>
    </source>
</evidence>
<keyword evidence="1" id="KW-0812">Transmembrane</keyword>
<accession>A0A1G6KPS0</accession>
<feature type="transmembrane region" description="Helical" evidence="1">
    <location>
        <begin position="47"/>
        <end position="65"/>
    </location>
</feature>